<dbReference type="AlphaFoldDB" id="A0A940MUF9"/>
<dbReference type="Proteomes" id="UP000677537">
    <property type="component" value="Unassembled WGS sequence"/>
</dbReference>
<comment type="caution">
    <text evidence="1">The sequence shown here is derived from an EMBL/GenBank/DDBJ whole genome shotgun (WGS) entry which is preliminary data.</text>
</comment>
<gene>
    <name evidence="1" type="ORF">J5Y10_05270</name>
</gene>
<dbReference type="RefSeq" id="WP_209371542.1">
    <property type="nucleotide sequence ID" value="NZ_JAGIZA010000003.1"/>
</dbReference>
<protein>
    <submittedName>
        <fullName evidence="1">Uncharacterized protein</fullName>
    </submittedName>
</protein>
<keyword evidence="2" id="KW-1185">Reference proteome</keyword>
<organism evidence="1 2">
    <name type="scientific">Roseomonas indoligenes</name>
    <dbReference type="NCBI Taxonomy" id="2820811"/>
    <lineage>
        <taxon>Bacteria</taxon>
        <taxon>Pseudomonadati</taxon>
        <taxon>Pseudomonadota</taxon>
        <taxon>Alphaproteobacteria</taxon>
        <taxon>Acetobacterales</taxon>
        <taxon>Roseomonadaceae</taxon>
        <taxon>Roseomonas</taxon>
    </lineage>
</organism>
<reference evidence="1" key="1">
    <citation type="submission" date="2021-03" db="EMBL/GenBank/DDBJ databases">
        <authorList>
            <person name="So Y."/>
        </authorList>
    </citation>
    <scope>NUCLEOTIDE SEQUENCE</scope>
    <source>
        <strain evidence="1">SG15</strain>
    </source>
</reference>
<dbReference type="EMBL" id="JAGIZA010000003">
    <property type="protein sequence ID" value="MBP0492186.1"/>
    <property type="molecule type" value="Genomic_DNA"/>
</dbReference>
<name>A0A940MUF9_9PROT</name>
<evidence type="ECO:0000313" key="1">
    <source>
        <dbReference type="EMBL" id="MBP0492186.1"/>
    </source>
</evidence>
<sequence>MTVVDLTPAQKRALLWLTTEWRGDFPRGMRMAVRRLRTMKLAESGYDAGEGWRGLHARLTPGRRGSPREGRSMIRLAALTQPQRRALSWLPGDGSWTRSLTEQVEMLEEMRGMGLAENDMEGSAYWRLSPDGMALKAEVGREGEREGSL</sequence>
<accession>A0A940MUF9</accession>
<proteinExistence type="predicted"/>
<evidence type="ECO:0000313" key="2">
    <source>
        <dbReference type="Proteomes" id="UP000677537"/>
    </source>
</evidence>